<keyword evidence="2" id="KW-1185">Reference proteome</keyword>
<organism evidence="1 2">
    <name type="scientific">Paraburkholderia piptadeniae</name>
    <dbReference type="NCBI Taxonomy" id="1701573"/>
    <lineage>
        <taxon>Bacteria</taxon>
        <taxon>Pseudomonadati</taxon>
        <taxon>Pseudomonadota</taxon>
        <taxon>Betaproteobacteria</taxon>
        <taxon>Burkholderiales</taxon>
        <taxon>Burkholderiaceae</taxon>
        <taxon>Paraburkholderia</taxon>
    </lineage>
</organism>
<comment type="caution">
    <text evidence="1">The sequence shown here is derived from an EMBL/GenBank/DDBJ whole genome shotgun (WGS) entry which is preliminary data.</text>
</comment>
<sequence>MAFDNARSTLPLAATQADFSFVRVWVRRLVMMAPAFVVVMGVDATRALGVDDDVEVAVKFSTNLRDSMRTLLVALNY</sequence>
<evidence type="ECO:0000313" key="1">
    <source>
        <dbReference type="EMBL" id="SIT51551.1"/>
    </source>
</evidence>
<dbReference type="Proteomes" id="UP000195569">
    <property type="component" value="Unassembled WGS sequence"/>
</dbReference>
<accession>A0A1N7SVS7</accession>
<protein>
    <submittedName>
        <fullName evidence="1">Uncharacterized protein</fullName>
    </submittedName>
</protein>
<dbReference type="EMBL" id="CYGY02000124">
    <property type="protein sequence ID" value="SIT51551.1"/>
    <property type="molecule type" value="Genomic_DNA"/>
</dbReference>
<reference evidence="1" key="1">
    <citation type="submission" date="2016-12" db="EMBL/GenBank/DDBJ databases">
        <authorList>
            <person name="Moulin L."/>
        </authorList>
    </citation>
    <scope>NUCLEOTIDE SEQUENCE [LARGE SCALE GENOMIC DNA]</scope>
    <source>
        <strain evidence="1">STM 7183</strain>
    </source>
</reference>
<name>A0A1N7SVS7_9BURK</name>
<dbReference type="AlphaFoldDB" id="A0A1N7SVS7"/>
<proteinExistence type="predicted"/>
<evidence type="ECO:0000313" key="2">
    <source>
        <dbReference type="Proteomes" id="UP000195569"/>
    </source>
</evidence>
<gene>
    <name evidence="1" type="ORF">BN2476_1240012</name>
</gene>